<dbReference type="InParanoid" id="C3YWH5"/>
<reference evidence="2" key="1">
    <citation type="journal article" date="2008" name="Nature">
        <title>The amphioxus genome and the evolution of the chordate karyotype.</title>
        <authorList>
            <consortium name="US DOE Joint Genome Institute (JGI-PGF)"/>
            <person name="Putnam N.H."/>
            <person name="Butts T."/>
            <person name="Ferrier D.E.K."/>
            <person name="Furlong R.F."/>
            <person name="Hellsten U."/>
            <person name="Kawashima T."/>
            <person name="Robinson-Rechavi M."/>
            <person name="Shoguchi E."/>
            <person name="Terry A."/>
            <person name="Yu J.-K."/>
            <person name="Benito-Gutierrez E.L."/>
            <person name="Dubchak I."/>
            <person name="Garcia-Fernandez J."/>
            <person name="Gibson-Brown J.J."/>
            <person name="Grigoriev I.V."/>
            <person name="Horton A.C."/>
            <person name="de Jong P.J."/>
            <person name="Jurka J."/>
            <person name="Kapitonov V.V."/>
            <person name="Kohara Y."/>
            <person name="Kuroki Y."/>
            <person name="Lindquist E."/>
            <person name="Lucas S."/>
            <person name="Osoegawa K."/>
            <person name="Pennacchio L.A."/>
            <person name="Salamov A.A."/>
            <person name="Satou Y."/>
            <person name="Sauka-Spengler T."/>
            <person name="Schmutz J."/>
            <person name="Shin-I T."/>
            <person name="Toyoda A."/>
            <person name="Bronner-Fraser M."/>
            <person name="Fujiyama A."/>
            <person name="Holland L.Z."/>
            <person name="Holland P.W.H."/>
            <person name="Satoh N."/>
            <person name="Rokhsar D.S."/>
        </authorList>
    </citation>
    <scope>NUCLEOTIDE SEQUENCE [LARGE SCALE GENOMIC DNA]</scope>
    <source>
        <strain evidence="2">S238N-H82</strain>
        <tissue evidence="2">Testes</tissue>
    </source>
</reference>
<name>C3YWH5_BRAFL</name>
<feature type="compositionally biased region" description="Basic and acidic residues" evidence="1">
    <location>
        <begin position="98"/>
        <end position="109"/>
    </location>
</feature>
<proteinExistence type="predicted"/>
<feature type="compositionally biased region" description="Basic residues" evidence="1">
    <location>
        <begin position="37"/>
        <end position="54"/>
    </location>
</feature>
<feature type="region of interest" description="Disordered" evidence="1">
    <location>
        <begin position="181"/>
        <end position="203"/>
    </location>
</feature>
<accession>C3YWH5</accession>
<sequence>MASVSSVFSMMLKPLTDGKQRRWSLFFMRRGSVSKEKKIRRSKTTHFSFHRRRSRMDSMENSKEADPEELNPETSRGKHRQDRRPSKPSNTTQVTIEVKPEKPKAERKLSRSRTLPSTPQKRRSSSADDLLRLQTTTEENNLLRLGKGPMGKSAQDCSRLAEEEPPSGPTTLCIPQIHVESTETTERRRRLLPQPPVDGSTIPTRDAAWRLEDDDNVNYLCAIDDIRIQTADTVIQELRVNRERKEDRETENHQLSSARPLGLHIDPPGPLFPLSGGASLMTMMAAGFPAISDEPGRVSQSHEPSHDVMHRDPGRGRPRVAELRAR</sequence>
<feature type="region of interest" description="Disordered" evidence="1">
    <location>
        <begin position="32"/>
        <end position="154"/>
    </location>
</feature>
<evidence type="ECO:0000313" key="2">
    <source>
        <dbReference type="EMBL" id="EEN55219.1"/>
    </source>
</evidence>
<gene>
    <name evidence="2" type="ORF">BRAFLDRAFT_117392</name>
</gene>
<organism>
    <name type="scientific">Branchiostoma floridae</name>
    <name type="common">Florida lancelet</name>
    <name type="synonym">Amphioxus</name>
    <dbReference type="NCBI Taxonomy" id="7739"/>
    <lineage>
        <taxon>Eukaryota</taxon>
        <taxon>Metazoa</taxon>
        <taxon>Chordata</taxon>
        <taxon>Cephalochordata</taxon>
        <taxon>Leptocardii</taxon>
        <taxon>Amphioxiformes</taxon>
        <taxon>Branchiostomatidae</taxon>
        <taxon>Branchiostoma</taxon>
    </lineage>
</organism>
<dbReference type="EMBL" id="GG666561">
    <property type="protein sequence ID" value="EEN55219.1"/>
    <property type="molecule type" value="Genomic_DNA"/>
</dbReference>
<feature type="compositionally biased region" description="Basic and acidic residues" evidence="1">
    <location>
        <begin position="303"/>
        <end position="326"/>
    </location>
</feature>
<feature type="region of interest" description="Disordered" evidence="1">
    <location>
        <begin position="292"/>
        <end position="326"/>
    </location>
</feature>
<feature type="compositionally biased region" description="Basic and acidic residues" evidence="1">
    <location>
        <begin position="55"/>
        <end position="65"/>
    </location>
</feature>
<evidence type="ECO:0000256" key="1">
    <source>
        <dbReference type="SAM" id="MobiDB-lite"/>
    </source>
</evidence>
<protein>
    <submittedName>
        <fullName evidence="2">Uncharacterized protein</fullName>
    </submittedName>
</protein>
<feature type="region of interest" description="Disordered" evidence="1">
    <location>
        <begin position="244"/>
        <end position="267"/>
    </location>
</feature>
<dbReference type="AlphaFoldDB" id="C3YWH5"/>